<comment type="caution">
    <text evidence="1">The sequence shown here is derived from an EMBL/GenBank/DDBJ whole genome shotgun (WGS) entry which is preliminary data.</text>
</comment>
<sequence>MESEQRRVSFVDFLSFGEPPVRTGGLQMIVDGSFLFRGSFEIGSENHFNQRFGSQSSPPSDATAYQLLYHLINRQAASMVAKNNANLALSPSFRNNSIESPL</sequence>
<reference evidence="1" key="1">
    <citation type="submission" date="2020-08" db="EMBL/GenBank/DDBJ databases">
        <title>Multicomponent nature underlies the extraordinary mechanical properties of spider dragline silk.</title>
        <authorList>
            <person name="Kono N."/>
            <person name="Nakamura H."/>
            <person name="Mori M."/>
            <person name="Yoshida Y."/>
            <person name="Ohtoshi R."/>
            <person name="Malay A.D."/>
            <person name="Moran D.A.P."/>
            <person name="Tomita M."/>
            <person name="Numata K."/>
            <person name="Arakawa K."/>
        </authorList>
    </citation>
    <scope>NUCLEOTIDE SEQUENCE</scope>
</reference>
<dbReference type="EMBL" id="BMAU01021375">
    <property type="protein sequence ID" value="GFY26376.1"/>
    <property type="molecule type" value="Genomic_DNA"/>
</dbReference>
<keyword evidence="2" id="KW-1185">Reference proteome</keyword>
<accession>A0A8X6W1U3</accession>
<evidence type="ECO:0000313" key="1">
    <source>
        <dbReference type="EMBL" id="GFY26376.1"/>
    </source>
</evidence>
<organism evidence="1 2">
    <name type="scientific">Trichonephila clavipes</name>
    <name type="common">Golden silk orbweaver</name>
    <name type="synonym">Nephila clavipes</name>
    <dbReference type="NCBI Taxonomy" id="2585209"/>
    <lineage>
        <taxon>Eukaryota</taxon>
        <taxon>Metazoa</taxon>
        <taxon>Ecdysozoa</taxon>
        <taxon>Arthropoda</taxon>
        <taxon>Chelicerata</taxon>
        <taxon>Arachnida</taxon>
        <taxon>Araneae</taxon>
        <taxon>Araneomorphae</taxon>
        <taxon>Entelegynae</taxon>
        <taxon>Araneoidea</taxon>
        <taxon>Nephilidae</taxon>
        <taxon>Trichonephila</taxon>
    </lineage>
</organism>
<dbReference type="AlphaFoldDB" id="A0A8X6W1U3"/>
<proteinExistence type="predicted"/>
<gene>
    <name evidence="1" type="ORF">TNCV_25731</name>
</gene>
<evidence type="ECO:0000313" key="2">
    <source>
        <dbReference type="Proteomes" id="UP000887159"/>
    </source>
</evidence>
<protein>
    <submittedName>
        <fullName evidence="1">Uncharacterized protein</fullName>
    </submittedName>
</protein>
<dbReference type="Proteomes" id="UP000887159">
    <property type="component" value="Unassembled WGS sequence"/>
</dbReference>
<name>A0A8X6W1U3_TRICX</name>